<dbReference type="STRING" id="889378.Spiaf_2627"/>
<dbReference type="HOGENOM" id="CLU_054855_1_0_12"/>
<dbReference type="RefSeq" id="WP_014456635.1">
    <property type="nucleotide sequence ID" value="NC_017098.1"/>
</dbReference>
<keyword evidence="4" id="KW-0812">Transmembrane</keyword>
<reference evidence="6" key="1">
    <citation type="journal article" date="2013" name="Stand. Genomic Sci.">
        <title>Complete genome sequence of the halophilic bacterium Spirochaeta africana type strain (Z-7692(T)) from the alkaline Lake Magadi in the East African Rift.</title>
        <authorList>
            <person name="Liolos K."/>
            <person name="Abt B."/>
            <person name="Scheuner C."/>
            <person name="Teshima H."/>
            <person name="Held B."/>
            <person name="Lapidus A."/>
            <person name="Nolan M."/>
            <person name="Lucas S."/>
            <person name="Deshpande S."/>
            <person name="Cheng J.F."/>
            <person name="Tapia R."/>
            <person name="Goodwin L.A."/>
            <person name="Pitluck S."/>
            <person name="Pagani I."/>
            <person name="Ivanova N."/>
            <person name="Mavromatis K."/>
            <person name="Mikhailova N."/>
            <person name="Huntemann M."/>
            <person name="Pati A."/>
            <person name="Chen A."/>
            <person name="Palaniappan K."/>
            <person name="Land M."/>
            <person name="Rohde M."/>
            <person name="Tindall B.J."/>
            <person name="Detter J.C."/>
            <person name="Goker M."/>
            <person name="Bristow J."/>
            <person name="Eisen J.A."/>
            <person name="Markowitz V."/>
            <person name="Hugenholtz P."/>
            <person name="Woyke T."/>
            <person name="Klenk H.P."/>
            <person name="Kyrpides N.C."/>
        </authorList>
    </citation>
    <scope>NUCLEOTIDE SEQUENCE</scope>
    <source>
        <strain evidence="6">ATCC 700263 / DSM 8902 / Z-7692</strain>
    </source>
</reference>
<evidence type="ECO:0000256" key="4">
    <source>
        <dbReference type="SAM" id="Phobius"/>
    </source>
</evidence>
<accession>H9UMB0</accession>
<evidence type="ECO:0000256" key="3">
    <source>
        <dbReference type="ARBA" id="ARBA00023002"/>
    </source>
</evidence>
<keyword evidence="4" id="KW-1133">Transmembrane helix</keyword>
<keyword evidence="6" id="KW-1185">Reference proteome</keyword>
<proteinExistence type="inferred from homology"/>
<dbReference type="Proteomes" id="UP000007383">
    <property type="component" value="Chromosome"/>
</dbReference>
<evidence type="ECO:0000313" key="6">
    <source>
        <dbReference type="Proteomes" id="UP000007383"/>
    </source>
</evidence>
<sequence length="190" mass="21922">MDNLITPTVATALQFLLNAAAFIAAAIAMEFVAMFTHKHIMHKYGWCLHYDHHNTSGHRLQKNDLYAIFFAGLSFVLIFFGLRNGWAPMASAGFGVGLYGIGYFTFHDIMYHGRIRRLKFKPKNRYLRRILNAHRVHHATVTQKGALSFHFLWAPKKYSSENQPEVDAQLKEIREMQMMLKKQRAEKGHG</sequence>
<dbReference type="PANTHER" id="PTHR31899">
    <property type="entry name" value="BETA-CAROTENE 3-HYDROXYLASE 1, CHLOROPLASTIC"/>
    <property type="match status" value="1"/>
</dbReference>
<keyword evidence="4" id="KW-0472">Membrane</keyword>
<dbReference type="GO" id="GO:0010291">
    <property type="term" value="F:beta-carotene 3-hydroxylase activity"/>
    <property type="evidence" value="ECO:0007669"/>
    <property type="project" value="TreeGrafter"/>
</dbReference>
<dbReference type="GO" id="GO:0016123">
    <property type="term" value="P:xanthophyll biosynthetic process"/>
    <property type="evidence" value="ECO:0007669"/>
    <property type="project" value="TreeGrafter"/>
</dbReference>
<gene>
    <name evidence="5" type="ordered locus">Spiaf_2627</name>
</gene>
<evidence type="ECO:0000256" key="2">
    <source>
        <dbReference type="ARBA" id="ARBA00022746"/>
    </source>
</evidence>
<feature type="transmembrane region" description="Helical" evidence="4">
    <location>
        <begin position="12"/>
        <end position="33"/>
    </location>
</feature>
<dbReference type="EMBL" id="CP003282">
    <property type="protein sequence ID" value="AFG38653.1"/>
    <property type="molecule type" value="Genomic_DNA"/>
</dbReference>
<keyword evidence="3" id="KW-0560">Oxidoreductase</keyword>
<comment type="similarity">
    <text evidence="1">Belongs to the sterol desaturase family.</text>
</comment>
<dbReference type="eggNOG" id="COG3000">
    <property type="taxonomic scope" value="Bacteria"/>
</dbReference>
<evidence type="ECO:0000256" key="1">
    <source>
        <dbReference type="ARBA" id="ARBA00009324"/>
    </source>
</evidence>
<evidence type="ECO:0000313" key="5">
    <source>
        <dbReference type="EMBL" id="AFG38653.1"/>
    </source>
</evidence>
<feature type="transmembrane region" description="Helical" evidence="4">
    <location>
        <begin position="65"/>
        <end position="83"/>
    </location>
</feature>
<dbReference type="KEGG" id="sfc:Spiaf_2627"/>
<dbReference type="InterPro" id="IPR045019">
    <property type="entry name" value="BETA-OHASE-like"/>
</dbReference>
<keyword evidence="2" id="KW-0125">Carotenoid biosynthesis</keyword>
<protein>
    <submittedName>
        <fullName evidence="5">Fatty acid hydroxylase-like protein</fullName>
    </submittedName>
</protein>
<dbReference type="AlphaFoldDB" id="H9UMB0"/>
<name>H9UMB0_SPIAZ</name>
<feature type="transmembrane region" description="Helical" evidence="4">
    <location>
        <begin position="89"/>
        <end position="111"/>
    </location>
</feature>
<dbReference type="PANTHER" id="PTHR31899:SF9">
    <property type="entry name" value="BETA-CAROTENE 3-HYDROXYLASE 1, CHLOROPLASTIC"/>
    <property type="match status" value="1"/>
</dbReference>
<dbReference type="GO" id="GO:0016119">
    <property type="term" value="P:carotene metabolic process"/>
    <property type="evidence" value="ECO:0007669"/>
    <property type="project" value="TreeGrafter"/>
</dbReference>
<organism evidence="5 6">
    <name type="scientific">Spirochaeta africana (strain ATCC 700263 / DSM 8902 / Z-7692)</name>
    <dbReference type="NCBI Taxonomy" id="889378"/>
    <lineage>
        <taxon>Bacteria</taxon>
        <taxon>Pseudomonadati</taxon>
        <taxon>Spirochaetota</taxon>
        <taxon>Spirochaetia</taxon>
        <taxon>Spirochaetales</taxon>
        <taxon>Spirochaetaceae</taxon>
        <taxon>Spirochaeta</taxon>
    </lineage>
</organism>
<dbReference type="PATRIC" id="fig|889378.3.peg.2600"/>